<dbReference type="EMBL" id="CM029051">
    <property type="protein sequence ID" value="KAG2562110.1"/>
    <property type="molecule type" value="Genomic_DNA"/>
</dbReference>
<name>A0A8T0PKJ0_PANVG</name>
<feature type="compositionally biased region" description="Pro residues" evidence="1">
    <location>
        <begin position="107"/>
        <end position="120"/>
    </location>
</feature>
<gene>
    <name evidence="2" type="ORF">PVAP13_8KG275801</name>
</gene>
<sequence length="156" mass="16665">MVAYRSESRATVLATGVSDVAVITRRLSAPDLGCRGATRLPCSPWPPVSSPLQPEDRPRARSALPPRIPWISRTQEVWIRAPTSGARRSCTPAAAARTSGEQSSTAPLPPPPRAASPAPSPSAHLQPPVERKEERMEEGRKWLGFSGGGGAPTLRF</sequence>
<protein>
    <submittedName>
        <fullName evidence="2">Uncharacterized protein</fullName>
    </submittedName>
</protein>
<dbReference type="AlphaFoldDB" id="A0A8T0PKJ0"/>
<keyword evidence="3" id="KW-1185">Reference proteome</keyword>
<accession>A0A8T0PKJ0</accession>
<dbReference type="Proteomes" id="UP000823388">
    <property type="component" value="Chromosome 8K"/>
</dbReference>
<evidence type="ECO:0000313" key="2">
    <source>
        <dbReference type="EMBL" id="KAG2562110.1"/>
    </source>
</evidence>
<reference evidence="2" key="1">
    <citation type="submission" date="2020-05" db="EMBL/GenBank/DDBJ databases">
        <title>WGS assembly of Panicum virgatum.</title>
        <authorList>
            <person name="Lovell J.T."/>
            <person name="Jenkins J."/>
            <person name="Shu S."/>
            <person name="Juenger T.E."/>
            <person name="Schmutz J."/>
        </authorList>
    </citation>
    <scope>NUCLEOTIDE SEQUENCE</scope>
    <source>
        <strain evidence="2">AP13</strain>
    </source>
</reference>
<organism evidence="2 3">
    <name type="scientific">Panicum virgatum</name>
    <name type="common">Blackwell switchgrass</name>
    <dbReference type="NCBI Taxonomy" id="38727"/>
    <lineage>
        <taxon>Eukaryota</taxon>
        <taxon>Viridiplantae</taxon>
        <taxon>Streptophyta</taxon>
        <taxon>Embryophyta</taxon>
        <taxon>Tracheophyta</taxon>
        <taxon>Spermatophyta</taxon>
        <taxon>Magnoliopsida</taxon>
        <taxon>Liliopsida</taxon>
        <taxon>Poales</taxon>
        <taxon>Poaceae</taxon>
        <taxon>PACMAD clade</taxon>
        <taxon>Panicoideae</taxon>
        <taxon>Panicodae</taxon>
        <taxon>Paniceae</taxon>
        <taxon>Panicinae</taxon>
        <taxon>Panicum</taxon>
        <taxon>Panicum sect. Hiantes</taxon>
    </lineage>
</organism>
<feature type="region of interest" description="Disordered" evidence="1">
    <location>
        <begin position="81"/>
        <end position="156"/>
    </location>
</feature>
<evidence type="ECO:0000256" key="1">
    <source>
        <dbReference type="SAM" id="MobiDB-lite"/>
    </source>
</evidence>
<comment type="caution">
    <text evidence="2">The sequence shown here is derived from an EMBL/GenBank/DDBJ whole genome shotgun (WGS) entry which is preliminary data.</text>
</comment>
<proteinExistence type="predicted"/>
<evidence type="ECO:0000313" key="3">
    <source>
        <dbReference type="Proteomes" id="UP000823388"/>
    </source>
</evidence>
<feature type="compositionally biased region" description="Gly residues" evidence="1">
    <location>
        <begin position="145"/>
        <end position="156"/>
    </location>
</feature>
<feature type="region of interest" description="Disordered" evidence="1">
    <location>
        <begin position="35"/>
        <end position="67"/>
    </location>
</feature>
<feature type="compositionally biased region" description="Basic and acidic residues" evidence="1">
    <location>
        <begin position="129"/>
        <end position="141"/>
    </location>
</feature>